<keyword evidence="3" id="KW-1185">Reference proteome</keyword>
<gene>
    <name evidence="2" type="ORF">GQ55_2G051900</name>
</gene>
<feature type="region of interest" description="Disordered" evidence="1">
    <location>
        <begin position="1"/>
        <end position="22"/>
    </location>
</feature>
<feature type="compositionally biased region" description="Low complexity" evidence="1">
    <location>
        <begin position="135"/>
        <end position="151"/>
    </location>
</feature>
<sequence>MGRPRNAPGGNGQRGAAARVRSDPWRVVDAVAPARQHQVASFLSSKKHGVPWHASRLLQETEKGSAPNQQTQNVPGQPASTRIQIMDGWDRQITEEEWDRNEGTNKSRTRIPASFGAFWVATAARASARPRRCSRGSSPRRSSSTRSSRPGLDAMWLLHERERCVMLSSFFSSSSSPSPFRSG</sequence>
<reference evidence="2 3" key="1">
    <citation type="submission" date="2018-04" db="EMBL/GenBank/DDBJ databases">
        <title>WGS assembly of Panicum hallii var. hallii HAL2.</title>
        <authorList>
            <person name="Lovell J."/>
            <person name="Jenkins J."/>
            <person name="Lowry D."/>
            <person name="Mamidi S."/>
            <person name="Sreedasyam A."/>
            <person name="Weng X."/>
            <person name="Barry K."/>
            <person name="Bonette J."/>
            <person name="Campitelli B."/>
            <person name="Daum C."/>
            <person name="Gordon S."/>
            <person name="Gould B."/>
            <person name="Lipzen A."/>
            <person name="MacQueen A."/>
            <person name="Palacio-Mejia J."/>
            <person name="Plott C."/>
            <person name="Shakirov E."/>
            <person name="Shu S."/>
            <person name="Yoshinaga Y."/>
            <person name="Zane M."/>
            <person name="Rokhsar D."/>
            <person name="Grimwood J."/>
            <person name="Schmutz J."/>
            <person name="Juenger T."/>
        </authorList>
    </citation>
    <scope>NUCLEOTIDE SEQUENCE [LARGE SCALE GENOMIC DNA]</scope>
    <source>
        <strain evidence="3">cv. HAL2</strain>
    </source>
</reference>
<dbReference type="AlphaFoldDB" id="A0A2T7ELQ2"/>
<dbReference type="EMBL" id="CM009750">
    <property type="protein sequence ID" value="PUZ68730.1"/>
    <property type="molecule type" value="Genomic_DNA"/>
</dbReference>
<feature type="region of interest" description="Disordered" evidence="1">
    <location>
        <begin position="61"/>
        <end position="83"/>
    </location>
</feature>
<feature type="compositionally biased region" description="Polar residues" evidence="1">
    <location>
        <begin position="66"/>
        <end position="83"/>
    </location>
</feature>
<evidence type="ECO:0000256" key="1">
    <source>
        <dbReference type="SAM" id="MobiDB-lite"/>
    </source>
</evidence>
<name>A0A2T7ELQ2_9POAL</name>
<protein>
    <submittedName>
        <fullName evidence="2">Uncharacterized protein</fullName>
    </submittedName>
</protein>
<feature type="region of interest" description="Disordered" evidence="1">
    <location>
        <begin position="128"/>
        <end position="153"/>
    </location>
</feature>
<evidence type="ECO:0000313" key="2">
    <source>
        <dbReference type="EMBL" id="PUZ68730.1"/>
    </source>
</evidence>
<dbReference type="Gramene" id="PUZ68730">
    <property type="protein sequence ID" value="PUZ68730"/>
    <property type="gene ID" value="GQ55_2G051900"/>
</dbReference>
<evidence type="ECO:0000313" key="3">
    <source>
        <dbReference type="Proteomes" id="UP000244336"/>
    </source>
</evidence>
<organism evidence="2 3">
    <name type="scientific">Panicum hallii var. hallii</name>
    <dbReference type="NCBI Taxonomy" id="1504633"/>
    <lineage>
        <taxon>Eukaryota</taxon>
        <taxon>Viridiplantae</taxon>
        <taxon>Streptophyta</taxon>
        <taxon>Embryophyta</taxon>
        <taxon>Tracheophyta</taxon>
        <taxon>Spermatophyta</taxon>
        <taxon>Magnoliopsida</taxon>
        <taxon>Liliopsida</taxon>
        <taxon>Poales</taxon>
        <taxon>Poaceae</taxon>
        <taxon>PACMAD clade</taxon>
        <taxon>Panicoideae</taxon>
        <taxon>Panicodae</taxon>
        <taxon>Paniceae</taxon>
        <taxon>Panicinae</taxon>
        <taxon>Panicum</taxon>
        <taxon>Panicum sect. Panicum</taxon>
    </lineage>
</organism>
<proteinExistence type="predicted"/>
<accession>A0A2T7ELQ2</accession>
<dbReference type="Proteomes" id="UP000244336">
    <property type="component" value="Chromosome 2"/>
</dbReference>